<gene>
    <name evidence="6" type="ORF">FAUST_4919</name>
</gene>
<keyword evidence="2" id="KW-0812">Transmembrane</keyword>
<dbReference type="GO" id="GO:0045048">
    <property type="term" value="P:protein insertion into ER membrane"/>
    <property type="evidence" value="ECO:0007669"/>
    <property type="project" value="InterPro"/>
</dbReference>
<name>A0AAN6HGB1_FUSAU</name>
<accession>A0AAN6HGB1</accession>
<evidence type="ECO:0000313" key="6">
    <source>
        <dbReference type="EMBL" id="KAF5239478.1"/>
    </source>
</evidence>
<comment type="subcellular location">
    <subcellularLocation>
        <location evidence="1">Membrane</location>
    </subcellularLocation>
</comment>
<proteinExistence type="predicted"/>
<keyword evidence="7" id="KW-1185">Reference proteome</keyword>
<dbReference type="Pfam" id="PF03669">
    <property type="entry name" value="ASTER"/>
    <property type="match status" value="1"/>
</dbReference>
<dbReference type="GO" id="GO:0044183">
    <property type="term" value="F:protein folding chaperone"/>
    <property type="evidence" value="ECO:0007669"/>
    <property type="project" value="InterPro"/>
</dbReference>
<dbReference type="PANTHER" id="PTHR28038:SF1">
    <property type="entry name" value="ADL329WP"/>
    <property type="match status" value="1"/>
</dbReference>
<dbReference type="AlphaFoldDB" id="A0AAN6HGB1"/>
<organism evidence="6 7">
    <name type="scientific">Fusarium austroamericanum</name>
    <dbReference type="NCBI Taxonomy" id="282268"/>
    <lineage>
        <taxon>Eukaryota</taxon>
        <taxon>Fungi</taxon>
        <taxon>Dikarya</taxon>
        <taxon>Ascomycota</taxon>
        <taxon>Pezizomycotina</taxon>
        <taxon>Sordariomycetes</taxon>
        <taxon>Hypocreomycetidae</taxon>
        <taxon>Hypocreales</taxon>
        <taxon>Nectriaceae</taxon>
        <taxon>Fusarium</taxon>
    </lineage>
</organism>
<keyword evidence="5" id="KW-0732">Signal</keyword>
<dbReference type="EMBL" id="JAAMOD010000124">
    <property type="protein sequence ID" value="KAF5239478.1"/>
    <property type="molecule type" value="Genomic_DNA"/>
</dbReference>
<dbReference type="Proteomes" id="UP000537989">
    <property type="component" value="Unassembled WGS sequence"/>
</dbReference>
<keyword evidence="4" id="KW-0472">Membrane</keyword>
<protein>
    <submittedName>
        <fullName evidence="6">Uncharacterized protein</fullName>
    </submittedName>
</protein>
<evidence type="ECO:0000256" key="3">
    <source>
        <dbReference type="ARBA" id="ARBA00022989"/>
    </source>
</evidence>
<evidence type="ECO:0000256" key="5">
    <source>
        <dbReference type="SAM" id="SignalP"/>
    </source>
</evidence>
<reference evidence="6 7" key="1">
    <citation type="submission" date="2020-02" db="EMBL/GenBank/DDBJ databases">
        <title>Identification and distribution of gene clusters putatively required for synthesis of sphingolipid metabolism inhibitors in phylogenetically diverse species of the filamentous fungus Fusarium.</title>
        <authorList>
            <person name="Kim H.-S."/>
            <person name="Busman M."/>
            <person name="Brown D.W."/>
            <person name="Divon H."/>
            <person name="Uhlig S."/>
            <person name="Proctor R.H."/>
        </authorList>
    </citation>
    <scope>NUCLEOTIDE SEQUENCE [LARGE SCALE GENOMIC DNA]</scope>
    <source>
        <strain evidence="6 7">NRRL 2903</strain>
    </source>
</reference>
<keyword evidence="3" id="KW-1133">Transmembrane helix</keyword>
<comment type="caution">
    <text evidence="6">The sequence shown here is derived from an EMBL/GenBank/DDBJ whole genome shotgun (WGS) entry which is preliminary data.</text>
</comment>
<dbReference type="PANTHER" id="PTHR28038">
    <property type="entry name" value="ADL329WP"/>
    <property type="match status" value="1"/>
</dbReference>
<evidence type="ECO:0000256" key="1">
    <source>
        <dbReference type="ARBA" id="ARBA00004370"/>
    </source>
</evidence>
<feature type="chain" id="PRO_5042984823" evidence="5">
    <location>
        <begin position="19"/>
        <end position="132"/>
    </location>
</feature>
<evidence type="ECO:0000256" key="2">
    <source>
        <dbReference type="ARBA" id="ARBA00022692"/>
    </source>
</evidence>
<sequence>MILCGLLASLLLITTAKMSPPKDPRRTDLIVPYQEPKSSGESTDISSTMSTTLPMAAMFTRNKLVGWASVVFSIQSWLGESEDSKKNSTTPGYFSVGMSIMALVVTYLPIFLPPVGGKQASGTEAPAPVPLA</sequence>
<evidence type="ECO:0000313" key="7">
    <source>
        <dbReference type="Proteomes" id="UP000537989"/>
    </source>
</evidence>
<feature type="signal peptide" evidence="5">
    <location>
        <begin position="1"/>
        <end position="18"/>
    </location>
</feature>
<evidence type="ECO:0000256" key="4">
    <source>
        <dbReference type="ARBA" id="ARBA00023136"/>
    </source>
</evidence>
<dbReference type="GO" id="GO:0005789">
    <property type="term" value="C:endoplasmic reticulum membrane"/>
    <property type="evidence" value="ECO:0007669"/>
    <property type="project" value="InterPro"/>
</dbReference>
<dbReference type="InterPro" id="IPR005351">
    <property type="entry name" value="ASTER"/>
</dbReference>